<organism evidence="9 10">
    <name type="scientific">Kutzneria buriramensis</name>
    <dbReference type="NCBI Taxonomy" id="1045776"/>
    <lineage>
        <taxon>Bacteria</taxon>
        <taxon>Bacillati</taxon>
        <taxon>Actinomycetota</taxon>
        <taxon>Actinomycetes</taxon>
        <taxon>Pseudonocardiales</taxon>
        <taxon>Pseudonocardiaceae</taxon>
        <taxon>Kutzneria</taxon>
    </lineage>
</organism>
<comment type="caution">
    <text evidence="9">The sequence shown here is derived from an EMBL/GenBank/DDBJ whole genome shotgun (WGS) entry which is preliminary data.</text>
</comment>
<reference evidence="9 10" key="1">
    <citation type="submission" date="2018-08" db="EMBL/GenBank/DDBJ databases">
        <title>Genomic Encyclopedia of Archaeal and Bacterial Type Strains, Phase II (KMG-II): from individual species to whole genera.</title>
        <authorList>
            <person name="Goeker M."/>
        </authorList>
    </citation>
    <scope>NUCLEOTIDE SEQUENCE [LARGE SCALE GENOMIC DNA]</scope>
    <source>
        <strain evidence="9 10">DSM 45791</strain>
    </source>
</reference>
<evidence type="ECO:0000256" key="2">
    <source>
        <dbReference type="ARBA" id="ARBA00022448"/>
    </source>
</evidence>
<dbReference type="Proteomes" id="UP000256269">
    <property type="component" value="Unassembled WGS sequence"/>
</dbReference>
<dbReference type="AlphaFoldDB" id="A0A3E0HC38"/>
<protein>
    <submittedName>
        <fullName evidence="9">N-acetylglucosamine transport system permease protein</fullName>
    </submittedName>
</protein>
<keyword evidence="3" id="KW-1003">Cell membrane</keyword>
<feature type="transmembrane region" description="Helical" evidence="7">
    <location>
        <begin position="167"/>
        <end position="187"/>
    </location>
</feature>
<dbReference type="CDD" id="cd06261">
    <property type="entry name" value="TM_PBP2"/>
    <property type="match status" value="1"/>
</dbReference>
<feature type="transmembrane region" description="Helical" evidence="7">
    <location>
        <begin position="277"/>
        <end position="297"/>
    </location>
</feature>
<evidence type="ECO:0000256" key="6">
    <source>
        <dbReference type="ARBA" id="ARBA00023136"/>
    </source>
</evidence>
<comment type="similarity">
    <text evidence="7">Belongs to the binding-protein-dependent transport system permease family.</text>
</comment>
<dbReference type="GO" id="GO:0055085">
    <property type="term" value="P:transmembrane transport"/>
    <property type="evidence" value="ECO:0007669"/>
    <property type="project" value="InterPro"/>
</dbReference>
<dbReference type="SUPFAM" id="SSF161098">
    <property type="entry name" value="MetI-like"/>
    <property type="match status" value="1"/>
</dbReference>
<accession>A0A3E0HC38</accession>
<keyword evidence="10" id="KW-1185">Reference proteome</keyword>
<feature type="transmembrane region" description="Helical" evidence="7">
    <location>
        <begin position="226"/>
        <end position="247"/>
    </location>
</feature>
<evidence type="ECO:0000259" key="8">
    <source>
        <dbReference type="PROSITE" id="PS50928"/>
    </source>
</evidence>
<dbReference type="RefSeq" id="WP_116178319.1">
    <property type="nucleotide sequence ID" value="NZ_CP144375.1"/>
</dbReference>
<dbReference type="PANTHER" id="PTHR30193">
    <property type="entry name" value="ABC TRANSPORTER PERMEASE PROTEIN"/>
    <property type="match status" value="1"/>
</dbReference>
<dbReference type="InterPro" id="IPR035906">
    <property type="entry name" value="MetI-like_sf"/>
</dbReference>
<evidence type="ECO:0000313" key="9">
    <source>
        <dbReference type="EMBL" id="REH41140.1"/>
    </source>
</evidence>
<feature type="domain" description="ABC transmembrane type-1" evidence="8">
    <location>
        <begin position="67"/>
        <end position="298"/>
    </location>
</feature>
<dbReference type="Gene3D" id="1.10.3720.10">
    <property type="entry name" value="MetI-like"/>
    <property type="match status" value="1"/>
</dbReference>
<proteinExistence type="inferred from homology"/>
<evidence type="ECO:0000256" key="5">
    <source>
        <dbReference type="ARBA" id="ARBA00022989"/>
    </source>
</evidence>
<dbReference type="OrthoDB" id="9782326at2"/>
<feature type="transmembrane region" description="Helical" evidence="7">
    <location>
        <begin position="7"/>
        <end position="29"/>
    </location>
</feature>
<gene>
    <name evidence="9" type="ORF">BCF44_112222</name>
</gene>
<evidence type="ECO:0000256" key="1">
    <source>
        <dbReference type="ARBA" id="ARBA00004651"/>
    </source>
</evidence>
<keyword evidence="6 7" id="KW-0472">Membrane</keyword>
<dbReference type="EMBL" id="QUNO01000012">
    <property type="protein sequence ID" value="REH41140.1"/>
    <property type="molecule type" value="Genomic_DNA"/>
</dbReference>
<keyword evidence="2 7" id="KW-0813">Transport</keyword>
<dbReference type="Pfam" id="PF00528">
    <property type="entry name" value="BPD_transp_1"/>
    <property type="match status" value="1"/>
</dbReference>
<dbReference type="PANTHER" id="PTHR30193:SF41">
    <property type="entry name" value="DIACETYLCHITOBIOSE UPTAKE SYSTEM PERMEASE PROTEIN NGCF"/>
    <property type="match status" value="1"/>
</dbReference>
<comment type="subcellular location">
    <subcellularLocation>
        <location evidence="1 7">Cell membrane</location>
        <topology evidence="1 7">Multi-pass membrane protein</topology>
    </subcellularLocation>
</comment>
<dbReference type="InterPro" id="IPR000515">
    <property type="entry name" value="MetI-like"/>
</dbReference>
<name>A0A3E0HC38_9PSEU</name>
<keyword evidence="4 7" id="KW-0812">Transmembrane</keyword>
<keyword evidence="5 7" id="KW-1133">Transmembrane helix</keyword>
<feature type="transmembrane region" description="Helical" evidence="7">
    <location>
        <begin position="71"/>
        <end position="94"/>
    </location>
</feature>
<evidence type="ECO:0000313" key="10">
    <source>
        <dbReference type="Proteomes" id="UP000256269"/>
    </source>
</evidence>
<dbReference type="InterPro" id="IPR051393">
    <property type="entry name" value="ABC_transporter_permease"/>
</dbReference>
<evidence type="ECO:0000256" key="4">
    <source>
        <dbReference type="ARBA" id="ARBA00022692"/>
    </source>
</evidence>
<evidence type="ECO:0000256" key="7">
    <source>
        <dbReference type="RuleBase" id="RU363032"/>
    </source>
</evidence>
<dbReference type="PROSITE" id="PS50928">
    <property type="entry name" value="ABC_TM1"/>
    <property type="match status" value="1"/>
</dbReference>
<feature type="transmembrane region" description="Helical" evidence="7">
    <location>
        <begin position="114"/>
        <end position="135"/>
    </location>
</feature>
<sequence>MKFRRLPFIAGFLVVPVVLYVIFVVSPFVQTIFYSFTDWGGLTDTQNFIGIDNYVRIFSDDIFVGAILHNAFLLVLMPVVTILLALFLAFMLNVGGRGDSAGIRGVRGSGVYKVVLFFPQVLSVAIIVVLFQSVFRTDGRGLLNALLMAVGLVSPNDPVQWFNSPTLVLWCLLAVMVWSGVGFYMVLFSAAMQSIPREIYEAALLDGATRGATFFRITLPLLWENISVAWVYLGFIALDGFALVTGLTPDTGGGGPDHASELISNVLYRTAFTQGKFGLACAMGVALAVFSLLLAIVQLRVTRRDRIEF</sequence>
<dbReference type="GO" id="GO:0005886">
    <property type="term" value="C:plasma membrane"/>
    <property type="evidence" value="ECO:0007669"/>
    <property type="project" value="UniProtKB-SubCell"/>
</dbReference>
<evidence type="ECO:0000256" key="3">
    <source>
        <dbReference type="ARBA" id="ARBA00022475"/>
    </source>
</evidence>